<proteinExistence type="predicted"/>
<feature type="transmembrane region" description="Helical" evidence="1">
    <location>
        <begin position="71"/>
        <end position="93"/>
    </location>
</feature>
<keyword evidence="3" id="KW-1185">Reference proteome</keyword>
<evidence type="ECO:0000313" key="2">
    <source>
        <dbReference type="EMBL" id="KAK8232373.1"/>
    </source>
</evidence>
<accession>A0ABR1YKQ9</accession>
<organism evidence="2 3">
    <name type="scientific">Phyllosticta capitalensis</name>
    <dbReference type="NCBI Taxonomy" id="121624"/>
    <lineage>
        <taxon>Eukaryota</taxon>
        <taxon>Fungi</taxon>
        <taxon>Dikarya</taxon>
        <taxon>Ascomycota</taxon>
        <taxon>Pezizomycotina</taxon>
        <taxon>Dothideomycetes</taxon>
        <taxon>Dothideomycetes incertae sedis</taxon>
        <taxon>Botryosphaeriales</taxon>
        <taxon>Phyllostictaceae</taxon>
        <taxon>Phyllosticta</taxon>
    </lineage>
</organism>
<keyword evidence="1" id="KW-0472">Membrane</keyword>
<feature type="transmembrane region" description="Helical" evidence="1">
    <location>
        <begin position="36"/>
        <end position="59"/>
    </location>
</feature>
<evidence type="ECO:0000256" key="1">
    <source>
        <dbReference type="SAM" id="Phobius"/>
    </source>
</evidence>
<dbReference type="EMBL" id="JBBWRZ010000007">
    <property type="protein sequence ID" value="KAK8232373.1"/>
    <property type="molecule type" value="Genomic_DNA"/>
</dbReference>
<dbReference type="Proteomes" id="UP001492380">
    <property type="component" value="Unassembled WGS sequence"/>
</dbReference>
<keyword evidence="1" id="KW-1133">Transmembrane helix</keyword>
<reference evidence="2 3" key="1">
    <citation type="submission" date="2024-04" db="EMBL/GenBank/DDBJ databases">
        <title>Phyllosticta paracitricarpa is synonymous to the EU quarantine fungus P. citricarpa based on phylogenomic analyses.</title>
        <authorList>
            <consortium name="Lawrence Berkeley National Laboratory"/>
            <person name="Van Ingen-Buijs V.A."/>
            <person name="Van Westerhoven A.C."/>
            <person name="Haridas S."/>
            <person name="Skiadas P."/>
            <person name="Martin F."/>
            <person name="Groenewald J.Z."/>
            <person name="Crous P.W."/>
            <person name="Seidl M.F."/>
        </authorList>
    </citation>
    <scope>NUCLEOTIDE SEQUENCE [LARGE SCALE GENOMIC DNA]</scope>
    <source>
        <strain evidence="2 3">CBS 123374</strain>
    </source>
</reference>
<keyword evidence="1" id="KW-0812">Transmembrane</keyword>
<gene>
    <name evidence="2" type="ORF">HDK90DRAFT_308067</name>
</gene>
<name>A0ABR1YKQ9_9PEZI</name>
<comment type="caution">
    <text evidence="2">The sequence shown here is derived from an EMBL/GenBank/DDBJ whole genome shotgun (WGS) entry which is preliminary data.</text>
</comment>
<evidence type="ECO:0000313" key="3">
    <source>
        <dbReference type="Proteomes" id="UP001492380"/>
    </source>
</evidence>
<sequence length="160" mass="17979">MEWVGRQRDKPLSGHWDTRHGRPAGHHHIGGLHRHLASFLILLLLLSCPFSSTSIILGFPAWSTGKKVRAYFLFFFPLLPLFLSAFISLCIAASRSAKGQASKVFKVHQQADDGVQMHINGWTFGIYPREHLQWGVALYPFFSSANEIMGFFFSNCGMVG</sequence>
<protein>
    <submittedName>
        <fullName evidence="2">Uncharacterized protein</fullName>
    </submittedName>
</protein>